<evidence type="ECO:0000313" key="1">
    <source>
        <dbReference type="EMBL" id="KKQ83625.1"/>
    </source>
</evidence>
<accession>A0A0G0L730</accession>
<evidence type="ECO:0000313" key="2">
    <source>
        <dbReference type="Proteomes" id="UP000034710"/>
    </source>
</evidence>
<protein>
    <submittedName>
        <fullName evidence="1">Uncharacterized protein</fullName>
    </submittedName>
</protein>
<dbReference type="Proteomes" id="UP000034710">
    <property type="component" value="Unassembled WGS sequence"/>
</dbReference>
<dbReference type="EMBL" id="LBVJ01000019">
    <property type="protein sequence ID" value="KKQ83625.1"/>
    <property type="molecule type" value="Genomic_DNA"/>
</dbReference>
<proteinExistence type="predicted"/>
<organism evidence="1 2">
    <name type="scientific">Candidatus Woesebacteria bacterium GW2011_GWA1_38_8</name>
    <dbReference type="NCBI Taxonomy" id="1618547"/>
    <lineage>
        <taxon>Bacteria</taxon>
        <taxon>Candidatus Woeseibacteriota</taxon>
    </lineage>
</organism>
<name>A0A0G0L730_9BACT</name>
<comment type="caution">
    <text evidence="1">The sequence shown here is derived from an EMBL/GenBank/DDBJ whole genome shotgun (WGS) entry which is preliminary data.</text>
</comment>
<reference evidence="1 2" key="1">
    <citation type="journal article" date="2015" name="Nature">
        <title>rRNA introns, odd ribosomes, and small enigmatic genomes across a large radiation of phyla.</title>
        <authorList>
            <person name="Brown C.T."/>
            <person name="Hug L.A."/>
            <person name="Thomas B.C."/>
            <person name="Sharon I."/>
            <person name="Castelle C.J."/>
            <person name="Singh A."/>
            <person name="Wilkins M.J."/>
            <person name="Williams K.H."/>
            <person name="Banfield J.F."/>
        </authorList>
    </citation>
    <scope>NUCLEOTIDE SEQUENCE [LARGE SCALE GENOMIC DNA]</scope>
</reference>
<dbReference type="AlphaFoldDB" id="A0A0G0L730"/>
<gene>
    <name evidence="1" type="ORF">UT06_C0019G0005</name>
</gene>
<sequence>MAFTFDLSYRSFFYLPYPPFGNTKRLADHNMSLFS</sequence>